<protein>
    <recommendedName>
        <fullName evidence="5">GPN-loop GTPase</fullName>
        <ecNumber evidence="5">3.6.5.-</ecNumber>
    </recommendedName>
</protein>
<accession>A0A7R9T6B7</accession>
<dbReference type="InterPro" id="IPR027417">
    <property type="entry name" value="P-loop_NTPase"/>
</dbReference>
<dbReference type="Pfam" id="PF03029">
    <property type="entry name" value="ATP_bind_1"/>
    <property type="match status" value="1"/>
</dbReference>
<sequence length="253" mass="27674">MSAKALERPRVTLVVGMAGSGKSSVTNCLKTRGESKGKRTYTINLDPAVKRTLYDSNIDIRDTIDYTGVREKYNLGPNGAILTACNLFATRFDQVITLCEQRSAHVGHIIVDTPGQIEIFTWSASGSIICEAFAASFPTTVLFVIDTPRVQVAQVFMSNMLQCLSMVYKTKLPVVLAFNKTDITSHDFANLWLRDMETFHAALGGASSYAADLAISLVSTICEFYSKLSTVGISATTENGFDELFEKLTHSTI</sequence>
<name>A0A7R9T6B7_9CHLO</name>
<evidence type="ECO:0000256" key="3">
    <source>
        <dbReference type="ARBA" id="ARBA00022801"/>
    </source>
</evidence>
<evidence type="ECO:0000313" key="6">
    <source>
        <dbReference type="EMBL" id="CAD8225467.1"/>
    </source>
</evidence>
<dbReference type="GO" id="GO:0005525">
    <property type="term" value="F:GTP binding"/>
    <property type="evidence" value="ECO:0007669"/>
    <property type="project" value="UniProtKB-KW"/>
</dbReference>
<keyword evidence="4 5" id="KW-0342">GTP-binding</keyword>
<dbReference type="Gene3D" id="3.40.50.300">
    <property type="entry name" value="P-loop containing nucleotide triphosphate hydrolases"/>
    <property type="match status" value="1"/>
</dbReference>
<dbReference type="InterPro" id="IPR004130">
    <property type="entry name" value="Gpn"/>
</dbReference>
<organism evidence="6">
    <name type="scientific">Ostreococcus sp. 'lucimarinus'</name>
    <dbReference type="NCBI Taxonomy" id="242159"/>
    <lineage>
        <taxon>Eukaryota</taxon>
        <taxon>Viridiplantae</taxon>
        <taxon>Chlorophyta</taxon>
        <taxon>Mamiellophyceae</taxon>
        <taxon>Mamiellales</taxon>
        <taxon>Bathycoccaceae</taxon>
        <taxon>Ostreococcus</taxon>
    </lineage>
</organism>
<dbReference type="CDD" id="cd17870">
    <property type="entry name" value="GPN1"/>
    <property type="match status" value="1"/>
</dbReference>
<comment type="function">
    <text evidence="5">Small GTPase required for proper nuclear import of RNA polymerase II (RNAPII). May act at an RNAP assembly step prior to nuclear import.</text>
</comment>
<dbReference type="EC" id="3.6.5.-" evidence="5"/>
<gene>
    <name evidence="6" type="ORF">OLUC0939_LOCUS6207</name>
</gene>
<evidence type="ECO:0000256" key="5">
    <source>
        <dbReference type="RuleBase" id="RU365059"/>
    </source>
</evidence>
<dbReference type="GO" id="GO:0003924">
    <property type="term" value="F:GTPase activity"/>
    <property type="evidence" value="ECO:0007669"/>
    <property type="project" value="InterPro"/>
</dbReference>
<dbReference type="PANTHER" id="PTHR21231:SF8">
    <property type="entry name" value="GPN-LOOP GTPASE 1"/>
    <property type="match status" value="1"/>
</dbReference>
<keyword evidence="3 5" id="KW-0378">Hydrolase</keyword>
<reference evidence="6" key="1">
    <citation type="submission" date="2021-01" db="EMBL/GenBank/DDBJ databases">
        <authorList>
            <person name="Corre E."/>
            <person name="Pelletier E."/>
            <person name="Niang G."/>
            <person name="Scheremetjew M."/>
            <person name="Finn R."/>
            <person name="Kale V."/>
            <person name="Holt S."/>
            <person name="Cochrane G."/>
            <person name="Meng A."/>
            <person name="Brown T."/>
            <person name="Cohen L."/>
        </authorList>
    </citation>
    <scope>NUCLEOTIDE SEQUENCE</scope>
    <source>
        <strain evidence="6">Clade-A-BCC118000</strain>
    </source>
</reference>
<dbReference type="SUPFAM" id="SSF52540">
    <property type="entry name" value="P-loop containing nucleoside triphosphate hydrolases"/>
    <property type="match status" value="1"/>
</dbReference>
<comment type="subunit">
    <text evidence="5">Binds to RNA polymerase II.</text>
</comment>
<keyword evidence="5" id="KW-0963">Cytoplasm</keyword>
<evidence type="ECO:0000256" key="2">
    <source>
        <dbReference type="ARBA" id="ARBA00022741"/>
    </source>
</evidence>
<dbReference type="GO" id="GO:0005737">
    <property type="term" value="C:cytoplasm"/>
    <property type="evidence" value="ECO:0007669"/>
    <property type="project" value="UniProtKB-SubCell"/>
</dbReference>
<comment type="subcellular location">
    <subcellularLocation>
        <location evidence="5">Cytoplasm</location>
    </subcellularLocation>
    <subcellularLocation>
        <location evidence="5">Nucleus</location>
    </subcellularLocation>
</comment>
<evidence type="ECO:0000256" key="1">
    <source>
        <dbReference type="ARBA" id="ARBA00005290"/>
    </source>
</evidence>
<keyword evidence="2 5" id="KW-0547">Nucleotide-binding</keyword>
<comment type="similarity">
    <text evidence="1 5">Belongs to the GPN-loop GTPase family.</text>
</comment>
<dbReference type="InterPro" id="IPR030230">
    <property type="entry name" value="Gpn1/Npa3/XAB1"/>
</dbReference>
<proteinExistence type="inferred from homology"/>
<dbReference type="EMBL" id="HBDX01007232">
    <property type="protein sequence ID" value="CAD8225467.1"/>
    <property type="molecule type" value="Transcribed_RNA"/>
</dbReference>
<dbReference type="GO" id="GO:0005634">
    <property type="term" value="C:nucleus"/>
    <property type="evidence" value="ECO:0007669"/>
    <property type="project" value="UniProtKB-SubCell"/>
</dbReference>
<evidence type="ECO:0000256" key="4">
    <source>
        <dbReference type="ARBA" id="ARBA00023134"/>
    </source>
</evidence>
<dbReference type="PANTHER" id="PTHR21231">
    <property type="entry name" value="XPA-BINDING PROTEIN 1-RELATED"/>
    <property type="match status" value="1"/>
</dbReference>
<dbReference type="AlphaFoldDB" id="A0A7R9T6B7"/>